<name>A0A9E2F2V6_PSYF1</name>
<sequence length="88" mass="10190">MVYIIFDNGKEHMIENRIAFLSELTLQFSGVKGTTMKEWREAISDSYHVQSFVVGLVNGCCLQGVVYTPKDRDNKKWGMEIYNNAYPY</sequence>
<dbReference type="EMBL" id="QLTW01000375">
    <property type="protein sequence ID" value="MBT9146202.1"/>
    <property type="molecule type" value="Genomic_DNA"/>
</dbReference>
<evidence type="ECO:0000313" key="1">
    <source>
        <dbReference type="EMBL" id="MBT9146202.1"/>
    </source>
</evidence>
<accession>A0A9E2F2V6</accession>
<organism evidence="1 2">
    <name type="scientific">Psychracetigena formicireducens</name>
    <dbReference type="NCBI Taxonomy" id="2986056"/>
    <lineage>
        <taxon>Bacteria</taxon>
        <taxon>Bacillati</taxon>
        <taxon>Candidatus Lithacetigenota</taxon>
        <taxon>Candidatus Psychracetigena</taxon>
    </lineage>
</organism>
<proteinExistence type="predicted"/>
<comment type="caution">
    <text evidence="1">The sequence shown here is derived from an EMBL/GenBank/DDBJ whole genome shotgun (WGS) entry which is preliminary data.</text>
</comment>
<gene>
    <name evidence="1" type="ORF">DDT42_02084</name>
</gene>
<dbReference type="Proteomes" id="UP000811545">
    <property type="component" value="Unassembled WGS sequence"/>
</dbReference>
<reference evidence="1 2" key="1">
    <citation type="journal article" date="2021" name="bioRxiv">
        <title>Unique metabolic strategies in Hadean analogues reveal hints for primordial physiology.</title>
        <authorList>
            <person name="Nobu M.K."/>
            <person name="Nakai R."/>
            <person name="Tamazawa S."/>
            <person name="Mori H."/>
            <person name="Toyoda A."/>
            <person name="Ijiri A."/>
            <person name="Suzuki S."/>
            <person name="Kurokawa K."/>
            <person name="Kamagata Y."/>
            <person name="Tamaki H."/>
        </authorList>
    </citation>
    <scope>NUCLEOTIDE SEQUENCE [LARGE SCALE GENOMIC DNA]</scope>
    <source>
        <strain evidence="1">BS525</strain>
    </source>
</reference>
<dbReference type="AlphaFoldDB" id="A0A9E2F2V6"/>
<protein>
    <submittedName>
        <fullName evidence="1">Uncharacterized protein</fullName>
    </submittedName>
</protein>
<evidence type="ECO:0000313" key="2">
    <source>
        <dbReference type="Proteomes" id="UP000811545"/>
    </source>
</evidence>